<evidence type="ECO:0000256" key="1">
    <source>
        <dbReference type="SAM" id="Phobius"/>
    </source>
</evidence>
<name>A0A0U0ZQT5_9MYCO</name>
<accession>A0A0U0ZQT5</accession>
<proteinExistence type="predicted"/>
<dbReference type="EMBL" id="CSWP01000009">
    <property type="protein sequence ID" value="CPV65994.1"/>
    <property type="molecule type" value="Genomic_DNA"/>
</dbReference>
<feature type="transmembrane region" description="Helical" evidence="1">
    <location>
        <begin position="12"/>
        <end position="34"/>
    </location>
</feature>
<dbReference type="AlphaFoldDB" id="A0A0U0ZQT5"/>
<gene>
    <name evidence="2" type="ORF">ERS075579_03920</name>
</gene>
<evidence type="ECO:0000313" key="2">
    <source>
        <dbReference type="EMBL" id="CPV65994.1"/>
    </source>
</evidence>
<protein>
    <submittedName>
        <fullName evidence="2">Uncharacterized protein</fullName>
    </submittedName>
</protein>
<evidence type="ECO:0000313" key="3">
    <source>
        <dbReference type="Proteomes" id="UP000045782"/>
    </source>
</evidence>
<sequence length="79" mass="8284">MTFMELTAGPAALMLLGLGVAVLVFVAVGVFAPVEKYLGGRRLAVGSTYGAVLTNSSSRVDWLLFLGVRAGIGARTRNR</sequence>
<keyword evidence="1" id="KW-0812">Transmembrane</keyword>
<keyword evidence="1" id="KW-1133">Transmembrane helix</keyword>
<organism evidence="2 3">
    <name type="scientific">Mycobacteroides abscessus</name>
    <dbReference type="NCBI Taxonomy" id="36809"/>
    <lineage>
        <taxon>Bacteria</taxon>
        <taxon>Bacillati</taxon>
        <taxon>Actinomycetota</taxon>
        <taxon>Actinomycetes</taxon>
        <taxon>Mycobacteriales</taxon>
        <taxon>Mycobacteriaceae</taxon>
        <taxon>Mycobacteroides</taxon>
    </lineage>
</organism>
<dbReference type="Proteomes" id="UP000045782">
    <property type="component" value="Unassembled WGS sequence"/>
</dbReference>
<reference evidence="2 3" key="1">
    <citation type="submission" date="2015-03" db="EMBL/GenBank/DDBJ databases">
        <authorList>
            <person name="Murphy D."/>
        </authorList>
    </citation>
    <scope>NUCLEOTIDE SEQUENCE [LARGE SCALE GENOMIC DNA]</scope>
    <source>
        <strain evidence="2 3">PAP088</strain>
    </source>
</reference>
<keyword evidence="1" id="KW-0472">Membrane</keyword>